<evidence type="ECO:0000313" key="1">
    <source>
        <dbReference type="EMBL" id="CAB4153452.1"/>
    </source>
</evidence>
<sequence length="106" mass="12659">MNKKLIAKQQRELRNKEFAKNKDYYESLIGIIVTWTPLYLEYFEELNSVMPEFFTNDVVKVVEKNANSLYWKNSKEDKAELAQEHTDNLSEFRKITEQSFKLKAKC</sequence>
<protein>
    <submittedName>
        <fullName evidence="1">Uncharacterized protein</fullName>
    </submittedName>
</protein>
<accession>A0A6J5N3Y4</accession>
<dbReference type="EMBL" id="LR796594">
    <property type="protein sequence ID" value="CAB4153452.1"/>
    <property type="molecule type" value="Genomic_DNA"/>
</dbReference>
<name>A0A6J5N3Y4_9CAUD</name>
<gene>
    <name evidence="1" type="ORF">UFOVP622_53</name>
</gene>
<organism evidence="1">
    <name type="scientific">uncultured Caudovirales phage</name>
    <dbReference type="NCBI Taxonomy" id="2100421"/>
    <lineage>
        <taxon>Viruses</taxon>
        <taxon>Duplodnaviria</taxon>
        <taxon>Heunggongvirae</taxon>
        <taxon>Uroviricota</taxon>
        <taxon>Caudoviricetes</taxon>
        <taxon>Peduoviridae</taxon>
        <taxon>Maltschvirus</taxon>
        <taxon>Maltschvirus maltsch</taxon>
    </lineage>
</organism>
<reference evidence="1" key="1">
    <citation type="submission" date="2020-04" db="EMBL/GenBank/DDBJ databases">
        <authorList>
            <person name="Chiriac C."/>
            <person name="Salcher M."/>
            <person name="Ghai R."/>
            <person name="Kavagutti S V."/>
        </authorList>
    </citation>
    <scope>NUCLEOTIDE SEQUENCE</scope>
</reference>
<proteinExistence type="predicted"/>